<sequence length="85" mass="8626">MEVAALRLLGEAESMHVYTTDAVPVAGSPAISEAWLVGKYGQNDEDAVSALKMRAAAEGADAVVGLRMALGGGSVLAYGTAVKFA</sequence>
<gene>
    <name evidence="2" type="ORF">ACFYQT_40950</name>
</gene>
<dbReference type="Gene3D" id="3.30.110.70">
    <property type="entry name" value="Hypothetical protein apc22750. Chain B"/>
    <property type="match status" value="1"/>
</dbReference>
<dbReference type="SUPFAM" id="SSF117782">
    <property type="entry name" value="YbjQ-like"/>
    <property type="match status" value="1"/>
</dbReference>
<dbReference type="InterPro" id="IPR035439">
    <property type="entry name" value="UPF0145_dom_sf"/>
</dbReference>
<keyword evidence="3" id="KW-1185">Reference proteome</keyword>
<dbReference type="InterPro" id="IPR002765">
    <property type="entry name" value="UPF0145_YbjQ-like"/>
</dbReference>
<comment type="caution">
    <text evidence="2">The sequence shown here is derived from an EMBL/GenBank/DDBJ whole genome shotgun (WGS) entry which is preliminary data.</text>
</comment>
<reference evidence="2 3" key="1">
    <citation type="submission" date="2024-10" db="EMBL/GenBank/DDBJ databases">
        <title>The Natural Products Discovery Center: Release of the First 8490 Sequenced Strains for Exploring Actinobacteria Biosynthetic Diversity.</title>
        <authorList>
            <person name="Kalkreuter E."/>
            <person name="Kautsar S.A."/>
            <person name="Yang D."/>
            <person name="Bader C.D."/>
            <person name="Teijaro C.N."/>
            <person name="Fluegel L."/>
            <person name="Davis C.M."/>
            <person name="Simpson J.R."/>
            <person name="Lauterbach L."/>
            <person name="Steele A.D."/>
            <person name="Gui C."/>
            <person name="Meng S."/>
            <person name="Li G."/>
            <person name="Viehrig K."/>
            <person name="Ye F."/>
            <person name="Su P."/>
            <person name="Kiefer A.F."/>
            <person name="Nichols A."/>
            <person name="Cepeda A.J."/>
            <person name="Yan W."/>
            <person name="Fan B."/>
            <person name="Jiang Y."/>
            <person name="Adhikari A."/>
            <person name="Zheng C.-J."/>
            <person name="Schuster L."/>
            <person name="Cowan T.M."/>
            <person name="Smanski M.J."/>
            <person name="Chevrette M.G."/>
            <person name="De Carvalho L.P.S."/>
            <person name="Shen B."/>
        </authorList>
    </citation>
    <scope>NUCLEOTIDE SEQUENCE [LARGE SCALE GENOMIC DNA]</scope>
    <source>
        <strain evidence="2 3">NPDC005497</strain>
    </source>
</reference>
<comment type="similarity">
    <text evidence="1">Belongs to the UPF0145 family.</text>
</comment>
<evidence type="ECO:0000313" key="3">
    <source>
        <dbReference type="Proteomes" id="UP001601422"/>
    </source>
</evidence>
<evidence type="ECO:0000313" key="2">
    <source>
        <dbReference type="EMBL" id="MFF0009760.1"/>
    </source>
</evidence>
<dbReference type="RefSeq" id="WP_389835804.1">
    <property type="nucleotide sequence ID" value="NZ_JBIAJP010000023.1"/>
</dbReference>
<accession>A0ABW6ND83</accession>
<dbReference type="Proteomes" id="UP001601422">
    <property type="component" value="Unassembled WGS sequence"/>
</dbReference>
<name>A0ABW6ND83_9ACTN</name>
<evidence type="ECO:0000256" key="1">
    <source>
        <dbReference type="ARBA" id="ARBA00010751"/>
    </source>
</evidence>
<organism evidence="2 3">
    <name type="scientific">Streptomyces tibetensis</name>
    <dbReference type="NCBI Taxonomy" id="2382123"/>
    <lineage>
        <taxon>Bacteria</taxon>
        <taxon>Bacillati</taxon>
        <taxon>Actinomycetota</taxon>
        <taxon>Actinomycetes</taxon>
        <taxon>Kitasatosporales</taxon>
        <taxon>Streptomycetaceae</taxon>
        <taxon>Streptomyces</taxon>
    </lineage>
</organism>
<dbReference type="Pfam" id="PF01906">
    <property type="entry name" value="YbjQ_1"/>
    <property type="match status" value="1"/>
</dbReference>
<dbReference type="EMBL" id="JBIAJP010000023">
    <property type="protein sequence ID" value="MFF0009760.1"/>
    <property type="molecule type" value="Genomic_DNA"/>
</dbReference>
<protein>
    <submittedName>
        <fullName evidence="2">Heavy metal-binding domain-containing protein</fullName>
    </submittedName>
</protein>
<proteinExistence type="inferred from homology"/>